<feature type="region of interest" description="Disordered" evidence="3">
    <location>
        <begin position="1"/>
        <end position="86"/>
    </location>
</feature>
<comment type="caution">
    <text evidence="5">The sequence shown here is derived from an EMBL/GenBank/DDBJ whole genome shotgun (WGS) entry which is preliminary data.</text>
</comment>
<dbReference type="Gene3D" id="2.40.260.10">
    <property type="entry name" value="Sortase"/>
    <property type="match status" value="1"/>
</dbReference>
<dbReference type="GO" id="GO:0016787">
    <property type="term" value="F:hydrolase activity"/>
    <property type="evidence" value="ECO:0007669"/>
    <property type="project" value="UniProtKB-KW"/>
</dbReference>
<dbReference type="STRING" id="35760.BCHO_0714"/>
<organism evidence="5 6">
    <name type="scientific">Bifidobacterium choerinum</name>
    <dbReference type="NCBI Taxonomy" id="35760"/>
    <lineage>
        <taxon>Bacteria</taxon>
        <taxon>Bacillati</taxon>
        <taxon>Actinomycetota</taxon>
        <taxon>Actinomycetes</taxon>
        <taxon>Bifidobacteriales</taxon>
        <taxon>Bifidobacteriaceae</taxon>
        <taxon>Bifidobacterium</taxon>
    </lineage>
</organism>
<dbReference type="AlphaFoldDB" id="A0A087AE40"/>
<accession>A0A087AE40</accession>
<dbReference type="SUPFAM" id="SSF63817">
    <property type="entry name" value="Sortase"/>
    <property type="match status" value="1"/>
</dbReference>
<keyword evidence="1" id="KW-0378">Hydrolase</keyword>
<evidence type="ECO:0000256" key="2">
    <source>
        <dbReference type="PIRSR" id="PIRSR605754-1"/>
    </source>
</evidence>
<feature type="transmembrane region" description="Helical" evidence="4">
    <location>
        <begin position="98"/>
        <end position="118"/>
    </location>
</feature>
<dbReference type="InterPro" id="IPR023365">
    <property type="entry name" value="Sortase_dom-sf"/>
</dbReference>
<dbReference type="CDD" id="cd05827">
    <property type="entry name" value="Sortase_C"/>
    <property type="match status" value="1"/>
</dbReference>
<proteinExistence type="predicted"/>
<feature type="compositionally biased region" description="Basic and acidic residues" evidence="3">
    <location>
        <begin position="39"/>
        <end position="50"/>
    </location>
</feature>
<sequence>MADRWDDGNHDEHDGDHDDWDMWQDMHDDDMHDDDMHDDDMHGDDMHDMSGEGGDADGGADMQDGDGFADIIDPHEPGKPRLTPEQLAAKRKKDNRRFFAMLAAMSALLLIGVGLILYPTVADAWNRHVASRAVAGYIEKVADTSKEDRAKEIARAKEYNESLVGQGTSRFLPTPEEKKVYESILDVSGTGIMGYVTIPKIKARLPIYHGTDETILQIAAGHLEGSSLPVGGPSTHTVLTGHTGLPSAMLFTGLDTLGKGDKFTITVYDEVLTYEVEATHTVLPNQIKDLAIQNGRDLASLVTCTPYGVNSHRLIVTGHRIPTESPQQHTPYRDEGLTQDITVTAIIVTLVVAAVVAVFVVQRRRMRNQPTHHAKR</sequence>
<feature type="compositionally biased region" description="Basic and acidic residues" evidence="3">
    <location>
        <begin position="1"/>
        <end position="16"/>
    </location>
</feature>
<evidence type="ECO:0000313" key="6">
    <source>
        <dbReference type="Proteomes" id="UP000028995"/>
    </source>
</evidence>
<feature type="transmembrane region" description="Helical" evidence="4">
    <location>
        <begin position="341"/>
        <end position="361"/>
    </location>
</feature>
<keyword evidence="4" id="KW-1133">Transmembrane helix</keyword>
<name>A0A087AE40_9BIFI</name>
<evidence type="ECO:0000256" key="3">
    <source>
        <dbReference type="SAM" id="MobiDB-lite"/>
    </source>
</evidence>
<feature type="active site" description="Proton donor/acceptor" evidence="2">
    <location>
        <position position="242"/>
    </location>
</feature>
<dbReference type="NCBIfam" id="NF033745">
    <property type="entry name" value="class_C_sortase"/>
    <property type="match status" value="1"/>
</dbReference>
<reference evidence="5 6" key="1">
    <citation type="submission" date="2014-03" db="EMBL/GenBank/DDBJ databases">
        <title>Genomics of Bifidobacteria.</title>
        <authorList>
            <person name="Ventura M."/>
            <person name="Milani C."/>
            <person name="Lugli G.A."/>
        </authorList>
    </citation>
    <scope>NUCLEOTIDE SEQUENCE [LARGE SCALE GENOMIC DNA]</scope>
    <source>
        <strain evidence="5 6">LMG 10510</strain>
    </source>
</reference>
<dbReference type="EMBL" id="JGYU01000007">
    <property type="protein sequence ID" value="KFI57040.1"/>
    <property type="molecule type" value="Genomic_DNA"/>
</dbReference>
<gene>
    <name evidence="5" type="ORF">BCHO_0714</name>
</gene>
<feature type="active site" description="Acyl-thioester intermediate" evidence="2">
    <location>
        <position position="304"/>
    </location>
</feature>
<keyword evidence="4" id="KW-0812">Transmembrane</keyword>
<feature type="compositionally biased region" description="Low complexity" evidence="3">
    <location>
        <begin position="59"/>
        <end position="70"/>
    </location>
</feature>
<dbReference type="RefSeq" id="WP_237743051.1">
    <property type="nucleotide sequence ID" value="NZ_JGYU01000007.1"/>
</dbReference>
<protein>
    <submittedName>
        <fullName evidence="5">Sortase family protein</fullName>
    </submittedName>
</protein>
<evidence type="ECO:0000313" key="5">
    <source>
        <dbReference type="EMBL" id="KFI57040.1"/>
    </source>
</evidence>
<keyword evidence="4" id="KW-0472">Membrane</keyword>
<dbReference type="Proteomes" id="UP000028995">
    <property type="component" value="Unassembled WGS sequence"/>
</dbReference>
<evidence type="ECO:0000256" key="1">
    <source>
        <dbReference type="ARBA" id="ARBA00022801"/>
    </source>
</evidence>
<keyword evidence="6" id="KW-1185">Reference proteome</keyword>
<dbReference type="Pfam" id="PF04203">
    <property type="entry name" value="Sortase"/>
    <property type="match status" value="1"/>
</dbReference>
<dbReference type="InterPro" id="IPR042002">
    <property type="entry name" value="Sortase_C"/>
</dbReference>
<dbReference type="InterPro" id="IPR005754">
    <property type="entry name" value="Sortase"/>
</dbReference>
<dbReference type="eggNOG" id="COG3764">
    <property type="taxonomic scope" value="Bacteria"/>
</dbReference>
<evidence type="ECO:0000256" key="4">
    <source>
        <dbReference type="SAM" id="Phobius"/>
    </source>
</evidence>
<dbReference type="NCBIfam" id="TIGR01076">
    <property type="entry name" value="sortase_fam"/>
    <property type="match status" value="1"/>
</dbReference>